<keyword evidence="7" id="KW-1185">Reference proteome</keyword>
<organism evidence="7">
    <name type="scientific">Naegleria gruberi</name>
    <name type="common">Amoeba</name>
    <dbReference type="NCBI Taxonomy" id="5762"/>
    <lineage>
        <taxon>Eukaryota</taxon>
        <taxon>Discoba</taxon>
        <taxon>Heterolobosea</taxon>
        <taxon>Tetramitia</taxon>
        <taxon>Eutetramitia</taxon>
        <taxon>Vahlkampfiidae</taxon>
        <taxon>Naegleria</taxon>
    </lineage>
</organism>
<keyword evidence="5" id="KW-0813">Transport</keyword>
<sequence length="233" mass="27647">MCQHHQMIHSMMHSSSSGMDHMMQNSKPMMMDMGGNSTHHMLMYFSPQSFEPFVKYILFQNWNADNEWKYALSVIGIFLIAFFNQFIFFALHVQVDRKKRRILHYVISYICKPLGFFLEMSIGYLLMLVSMTYNFGLFMAIVMGNFVGYIIFNMICTSMLEGHYHQDQVEEEEKEEEVEHECCKKRKEYEKINDTDVKRYDGFTSTSMNIQRNNFDDFVEGASPSVRHLHDEY</sequence>
<dbReference type="PANTHER" id="PTHR12483">
    <property type="entry name" value="SOLUTE CARRIER FAMILY 31 COPPER TRANSPORTERS"/>
    <property type="match status" value="1"/>
</dbReference>
<dbReference type="InterPro" id="IPR007274">
    <property type="entry name" value="Cop_transporter"/>
</dbReference>
<dbReference type="GO" id="GO:0005375">
    <property type="term" value="F:copper ion transmembrane transporter activity"/>
    <property type="evidence" value="ECO:0007669"/>
    <property type="project" value="UniProtKB-UniRule"/>
</dbReference>
<evidence type="ECO:0000256" key="2">
    <source>
        <dbReference type="ARBA" id="ARBA00022692"/>
    </source>
</evidence>
<dbReference type="InParanoid" id="D2UZL8"/>
<accession>D2UZL8</accession>
<dbReference type="VEuPathDB" id="AmoebaDB:NAEGRDRAFT_61987"/>
<feature type="transmembrane region" description="Helical" evidence="5">
    <location>
        <begin position="133"/>
        <end position="152"/>
    </location>
</feature>
<protein>
    <recommendedName>
        <fullName evidence="5">Copper transport protein</fullName>
    </recommendedName>
</protein>
<dbReference type="EMBL" id="GG738846">
    <property type="protein sequence ID" value="EFC49964.1"/>
    <property type="molecule type" value="Genomic_DNA"/>
</dbReference>
<evidence type="ECO:0000256" key="5">
    <source>
        <dbReference type="RuleBase" id="RU367022"/>
    </source>
</evidence>
<dbReference type="Pfam" id="PF04145">
    <property type="entry name" value="Ctr"/>
    <property type="match status" value="2"/>
</dbReference>
<evidence type="ECO:0000256" key="4">
    <source>
        <dbReference type="ARBA" id="ARBA00023136"/>
    </source>
</evidence>
<keyword evidence="4 5" id="KW-0472">Membrane</keyword>
<feature type="transmembrane region" description="Helical" evidence="5">
    <location>
        <begin position="103"/>
        <end position="127"/>
    </location>
</feature>
<dbReference type="AlphaFoldDB" id="D2UZL8"/>
<comment type="similarity">
    <text evidence="5">Belongs to the copper transporter (Ctr) (TC 1.A.56) family. SLC31A subfamily.</text>
</comment>
<evidence type="ECO:0000313" key="6">
    <source>
        <dbReference type="EMBL" id="EFC49964.1"/>
    </source>
</evidence>
<comment type="subcellular location">
    <subcellularLocation>
        <location evidence="1 5">Membrane</location>
        <topology evidence="1 5">Multi-pass membrane protein</topology>
    </subcellularLocation>
</comment>
<dbReference type="PANTHER" id="PTHR12483:SF27">
    <property type="entry name" value="COPPER TRANSPORT PROTEIN CTR1"/>
    <property type="match status" value="1"/>
</dbReference>
<dbReference type="OrthoDB" id="161814at2759"/>
<keyword evidence="3 5" id="KW-1133">Transmembrane helix</keyword>
<proteinExistence type="inferred from homology"/>
<keyword evidence="5" id="KW-0406">Ion transport</keyword>
<keyword evidence="5" id="KW-0186">Copper</keyword>
<feature type="transmembrane region" description="Helical" evidence="5">
    <location>
        <begin position="70"/>
        <end position="91"/>
    </location>
</feature>
<dbReference type="OMA" id="TTEHEEH"/>
<gene>
    <name evidence="6" type="ORF">NAEGRDRAFT_61987</name>
</gene>
<dbReference type="GO" id="GO:0005886">
    <property type="term" value="C:plasma membrane"/>
    <property type="evidence" value="ECO:0007669"/>
    <property type="project" value="TreeGrafter"/>
</dbReference>
<keyword evidence="5" id="KW-0187">Copper transport</keyword>
<dbReference type="Proteomes" id="UP000006671">
    <property type="component" value="Unassembled WGS sequence"/>
</dbReference>
<evidence type="ECO:0000256" key="1">
    <source>
        <dbReference type="ARBA" id="ARBA00004141"/>
    </source>
</evidence>
<dbReference type="RefSeq" id="XP_002682708.1">
    <property type="nucleotide sequence ID" value="XM_002682662.1"/>
</dbReference>
<dbReference type="STRING" id="5762.D2UZL8"/>
<dbReference type="GeneID" id="8863459"/>
<keyword evidence="2 5" id="KW-0812">Transmembrane</keyword>
<evidence type="ECO:0000256" key="3">
    <source>
        <dbReference type="ARBA" id="ARBA00022989"/>
    </source>
</evidence>
<reference evidence="6 7" key="1">
    <citation type="journal article" date="2010" name="Cell">
        <title>The genome of Naegleria gruberi illuminates early eukaryotic versatility.</title>
        <authorList>
            <person name="Fritz-Laylin L.K."/>
            <person name="Prochnik S.E."/>
            <person name="Ginger M.L."/>
            <person name="Dacks J.B."/>
            <person name="Carpenter M.L."/>
            <person name="Field M.C."/>
            <person name="Kuo A."/>
            <person name="Paredez A."/>
            <person name="Chapman J."/>
            <person name="Pham J."/>
            <person name="Shu S."/>
            <person name="Neupane R."/>
            <person name="Cipriano M."/>
            <person name="Mancuso J."/>
            <person name="Tu H."/>
            <person name="Salamov A."/>
            <person name="Lindquist E."/>
            <person name="Shapiro H."/>
            <person name="Lucas S."/>
            <person name="Grigoriev I.V."/>
            <person name="Cande W.Z."/>
            <person name="Fulton C."/>
            <person name="Rokhsar D.S."/>
            <person name="Dawson S.C."/>
        </authorList>
    </citation>
    <scope>NUCLEOTIDE SEQUENCE [LARGE SCALE GENOMIC DNA]</scope>
    <source>
        <strain evidence="6 7">NEG-M</strain>
    </source>
</reference>
<dbReference type="KEGG" id="ngr:NAEGRDRAFT_61987"/>
<name>D2UZL8_NAEGR</name>
<evidence type="ECO:0000313" key="7">
    <source>
        <dbReference type="Proteomes" id="UP000006671"/>
    </source>
</evidence>